<dbReference type="EMBL" id="QGNW01001568">
    <property type="protein sequence ID" value="RVW36635.1"/>
    <property type="molecule type" value="Genomic_DNA"/>
</dbReference>
<evidence type="ECO:0000313" key="3">
    <source>
        <dbReference type="Proteomes" id="UP000288805"/>
    </source>
</evidence>
<reference evidence="2 3" key="1">
    <citation type="journal article" date="2018" name="PLoS Genet.">
        <title>Population sequencing reveals clonal diversity and ancestral inbreeding in the grapevine cultivar Chardonnay.</title>
        <authorList>
            <person name="Roach M.J."/>
            <person name="Johnson D.L."/>
            <person name="Bohlmann J."/>
            <person name="van Vuuren H.J."/>
            <person name="Jones S.J."/>
            <person name="Pretorius I.S."/>
            <person name="Schmidt S.A."/>
            <person name="Borneman A.R."/>
        </authorList>
    </citation>
    <scope>NUCLEOTIDE SEQUENCE [LARGE SCALE GENOMIC DNA]</scope>
    <source>
        <strain evidence="3">cv. Chardonnay</strain>
        <tissue evidence="2">Leaf</tissue>
    </source>
</reference>
<dbReference type="AlphaFoldDB" id="A0A438DMF6"/>
<feature type="compositionally biased region" description="Polar residues" evidence="1">
    <location>
        <begin position="1"/>
        <end position="24"/>
    </location>
</feature>
<evidence type="ECO:0008006" key="4">
    <source>
        <dbReference type="Google" id="ProtNLM"/>
    </source>
</evidence>
<dbReference type="GO" id="GO:0009409">
    <property type="term" value="P:response to cold"/>
    <property type="evidence" value="ECO:0007669"/>
    <property type="project" value="InterPro"/>
</dbReference>
<name>A0A438DMF6_VITVI</name>
<dbReference type="InterPro" id="IPR044678">
    <property type="entry name" value="COR27/28"/>
</dbReference>
<dbReference type="Proteomes" id="UP000288805">
    <property type="component" value="Unassembled WGS sequence"/>
</dbReference>
<evidence type="ECO:0000256" key="1">
    <source>
        <dbReference type="SAM" id="MobiDB-lite"/>
    </source>
</evidence>
<sequence>MDAPPSWQTAGLSRGDSTQFLDQEATSRLEGEETDPLSTEWTDEKHSLYLNSMEASFVNQLYDSSNLLGWPPRKWNPSESQPSSQKDCNTCISSGQFKVLRGGSWQKMECVRAENKRHDDLQSDPWIRHFRSSRRGQEPGLPFLQENAASTSKAVKQKGKQAVSCGGDSTSRQFLLWNSLYHRDSVGSNIEVSGQNFMDDEIEGSPKRMKTRGD</sequence>
<dbReference type="PANTHER" id="PTHR33676:SF3">
    <property type="entry name" value="COLD-REGULATED PROTEIN 27"/>
    <property type="match status" value="1"/>
</dbReference>
<protein>
    <recommendedName>
        <fullName evidence="4">Cold-regulated protein 27</fullName>
    </recommendedName>
</protein>
<proteinExistence type="predicted"/>
<dbReference type="PANTHER" id="PTHR33676">
    <property type="entry name" value="COLD REGULATED PROTEIN 27"/>
    <property type="match status" value="1"/>
</dbReference>
<comment type="caution">
    <text evidence="2">The sequence shown here is derived from an EMBL/GenBank/DDBJ whole genome shotgun (WGS) entry which is preliminary data.</text>
</comment>
<gene>
    <name evidence="2" type="ORF">CK203_072826</name>
</gene>
<dbReference type="GO" id="GO:0042752">
    <property type="term" value="P:regulation of circadian rhythm"/>
    <property type="evidence" value="ECO:0007669"/>
    <property type="project" value="InterPro"/>
</dbReference>
<evidence type="ECO:0000313" key="2">
    <source>
        <dbReference type="EMBL" id="RVW36635.1"/>
    </source>
</evidence>
<organism evidence="2 3">
    <name type="scientific">Vitis vinifera</name>
    <name type="common">Grape</name>
    <dbReference type="NCBI Taxonomy" id="29760"/>
    <lineage>
        <taxon>Eukaryota</taxon>
        <taxon>Viridiplantae</taxon>
        <taxon>Streptophyta</taxon>
        <taxon>Embryophyta</taxon>
        <taxon>Tracheophyta</taxon>
        <taxon>Spermatophyta</taxon>
        <taxon>Magnoliopsida</taxon>
        <taxon>eudicotyledons</taxon>
        <taxon>Gunneridae</taxon>
        <taxon>Pentapetalae</taxon>
        <taxon>rosids</taxon>
        <taxon>Vitales</taxon>
        <taxon>Vitaceae</taxon>
        <taxon>Viteae</taxon>
        <taxon>Vitis</taxon>
    </lineage>
</organism>
<accession>A0A438DMF6</accession>
<feature type="region of interest" description="Disordered" evidence="1">
    <location>
        <begin position="1"/>
        <end position="40"/>
    </location>
</feature>